<organism evidence="1">
    <name type="scientific">Papilio xuthus</name>
    <name type="common">Asian swallowtail butterfly</name>
    <dbReference type="NCBI Taxonomy" id="66420"/>
    <lineage>
        <taxon>Eukaryota</taxon>
        <taxon>Metazoa</taxon>
        <taxon>Ecdysozoa</taxon>
        <taxon>Arthropoda</taxon>
        <taxon>Hexapoda</taxon>
        <taxon>Insecta</taxon>
        <taxon>Pterygota</taxon>
        <taxon>Neoptera</taxon>
        <taxon>Endopterygota</taxon>
        <taxon>Lepidoptera</taxon>
        <taxon>Glossata</taxon>
        <taxon>Ditrysia</taxon>
        <taxon>Papilionoidea</taxon>
        <taxon>Papilionidae</taxon>
        <taxon>Papilioninae</taxon>
        <taxon>Papilio</taxon>
    </lineage>
</organism>
<dbReference type="SUPFAM" id="SSF56574">
    <property type="entry name" value="Serpins"/>
    <property type="match status" value="1"/>
</dbReference>
<evidence type="ECO:0000313" key="1">
    <source>
        <dbReference type="RefSeq" id="XP_013163241.1"/>
    </source>
</evidence>
<dbReference type="RefSeq" id="XP_013163242.1">
    <property type="nucleotide sequence ID" value="XM_013307788.1"/>
</dbReference>
<dbReference type="Proteomes" id="UP000694872">
    <property type="component" value="Unplaced"/>
</dbReference>
<proteinExistence type="predicted"/>
<reference evidence="1 2" key="1">
    <citation type="submission" date="2025-04" db="UniProtKB">
        <authorList>
            <consortium name="RefSeq"/>
        </authorList>
    </citation>
    <scope>IDENTIFICATION</scope>
</reference>
<accession>A0AAJ6Z1N6</accession>
<sequence length="274" mass="30881">MNWISTPLGIHILLNLNGKHAGKCFKVFDKVSKVLIHKKEFLIKNKLFQFVSDGKKFLLDTKSQFNLEKEIFTSSQESSAAVKNWINQYGDFQFEPEKYNYPEAKALLTNVCMYKGAWKSSMVKVHNSFSYTEDIKYEVRMLVVSICDDVSFAIVVPNETDVLCHLVQKLHEEGLSAALTTIQPAFTATCKQNLPTFQFNSSIVLRVPPDAKTTISQYGCVTVDQTGIDIKVLSCLLVGKGSNFDSNCPQISNDCFSFALIYKDWPIFTGQVLP</sequence>
<dbReference type="AlphaFoldDB" id="A0AAJ6Z1N6"/>
<name>A0AAJ6Z1N6_PAPXU</name>
<dbReference type="InterPro" id="IPR036186">
    <property type="entry name" value="Serpin_sf"/>
</dbReference>
<dbReference type="GeneID" id="106114537"/>
<dbReference type="InterPro" id="IPR042185">
    <property type="entry name" value="Serpin_sf_2"/>
</dbReference>
<evidence type="ECO:0000313" key="2">
    <source>
        <dbReference type="RefSeq" id="XP_013163242.1"/>
    </source>
</evidence>
<protein>
    <submittedName>
        <fullName evidence="1 2">Uncharacterized protein LOC106114537 isoform X1</fullName>
    </submittedName>
</protein>
<gene>
    <name evidence="1 2" type="primary">LOC106114537</name>
</gene>
<dbReference type="KEGG" id="pxu:106114537"/>
<dbReference type="RefSeq" id="XP_013163241.1">
    <property type="nucleotide sequence ID" value="XM_013307787.1"/>
</dbReference>
<dbReference type="Gene3D" id="2.30.39.10">
    <property type="entry name" value="Alpha-1-antitrypsin, domain 1"/>
    <property type="match status" value="1"/>
</dbReference>